<organism evidence="10 11">
    <name type="scientific">Lentilactobacillus fungorum</name>
    <dbReference type="NCBI Taxonomy" id="2201250"/>
    <lineage>
        <taxon>Bacteria</taxon>
        <taxon>Bacillati</taxon>
        <taxon>Bacillota</taxon>
        <taxon>Bacilli</taxon>
        <taxon>Lactobacillales</taxon>
        <taxon>Lactobacillaceae</taxon>
        <taxon>Lentilactobacillus</taxon>
    </lineage>
</organism>
<name>A0ABQ3VYC7_9LACO</name>
<keyword evidence="4" id="KW-1003">Cell membrane</keyword>
<dbReference type="PROSITE" id="PS00211">
    <property type="entry name" value="ABC_TRANSPORTER_1"/>
    <property type="match status" value="2"/>
</dbReference>
<dbReference type="InterPro" id="IPR015856">
    <property type="entry name" value="ABC_transpr_CbiO/EcfA_su"/>
</dbReference>
<evidence type="ECO:0000256" key="1">
    <source>
        <dbReference type="ARBA" id="ARBA00004202"/>
    </source>
</evidence>
<dbReference type="InterPro" id="IPR017871">
    <property type="entry name" value="ABC_transporter-like_CS"/>
</dbReference>
<dbReference type="PANTHER" id="PTHR43553">
    <property type="entry name" value="HEAVY METAL TRANSPORTER"/>
    <property type="match status" value="1"/>
</dbReference>
<reference evidence="10 11" key="1">
    <citation type="journal article" date="2021" name="Int. J. Syst. Evol. Microbiol.">
        <title>Lentilactobacillus fungorum sp. nov., isolated from spent mushroom substrates.</title>
        <authorList>
            <person name="Tohno M."/>
            <person name="Tanizawa Y."/>
            <person name="Kojima Y."/>
            <person name="Sakamoto M."/>
            <person name="Ohkuma M."/>
            <person name="Kobayashi H."/>
        </authorList>
    </citation>
    <scope>NUCLEOTIDE SEQUENCE [LARGE SCALE GENOMIC DNA]</scope>
    <source>
        <strain evidence="10 11">YK48G</strain>
    </source>
</reference>
<keyword evidence="6 10" id="KW-0067">ATP-binding</keyword>
<evidence type="ECO:0000313" key="10">
    <source>
        <dbReference type="EMBL" id="GHP13349.1"/>
    </source>
</evidence>
<proteinExistence type="inferred from homology"/>
<dbReference type="InterPro" id="IPR027417">
    <property type="entry name" value="P-loop_NTPase"/>
</dbReference>
<dbReference type="InterPro" id="IPR003439">
    <property type="entry name" value="ABC_transporter-like_ATP-bd"/>
</dbReference>
<dbReference type="EMBL" id="BNJR01000007">
    <property type="protein sequence ID" value="GHP13349.1"/>
    <property type="molecule type" value="Genomic_DNA"/>
</dbReference>
<feature type="domain" description="ABC transporter" evidence="9">
    <location>
        <begin position="297"/>
        <end position="528"/>
    </location>
</feature>
<keyword evidence="3" id="KW-0813">Transport</keyword>
<dbReference type="InterPro" id="IPR003593">
    <property type="entry name" value="AAA+_ATPase"/>
</dbReference>
<protein>
    <submittedName>
        <fullName evidence="10">ABC transporter ATP-binding protein</fullName>
    </submittedName>
</protein>
<keyword evidence="7" id="KW-1278">Translocase</keyword>
<comment type="caution">
    <text evidence="10">The sequence shown here is derived from an EMBL/GenBank/DDBJ whole genome shotgun (WGS) entry which is preliminary data.</text>
</comment>
<evidence type="ECO:0000256" key="3">
    <source>
        <dbReference type="ARBA" id="ARBA00022448"/>
    </source>
</evidence>
<dbReference type="CDD" id="cd03225">
    <property type="entry name" value="ABC_cobalt_CbiO_domain1"/>
    <property type="match status" value="2"/>
</dbReference>
<dbReference type="SUPFAM" id="SSF52540">
    <property type="entry name" value="P-loop containing nucleoside triphosphate hydrolases"/>
    <property type="match status" value="2"/>
</dbReference>
<evidence type="ECO:0000256" key="5">
    <source>
        <dbReference type="ARBA" id="ARBA00022741"/>
    </source>
</evidence>
<accession>A0ABQ3VYC7</accession>
<evidence type="ECO:0000313" key="11">
    <source>
        <dbReference type="Proteomes" id="UP000604765"/>
    </source>
</evidence>
<sequence length="550" mass="60829">MSKLVSIQNLSFAYPEEPDQALRDINLTINSGDFLMIAGNTGSGKTTLLNHLKKELTPLGTHHGHVLINNTPITNLTKLQSAQTIGYVAQDPQTQPVMSTVIDELAFPLENIGCPSDEIERRITELTNFLGLDQMINRAISELSGGQLQLVNLASVLILRPKLILLDEPTSQLDPLTAQNFLTVLSRIRQELGITIVLTEHRLSTIAGLANRMILLQHQTISFDGTPRDGIKEMIKDDQLAYFVPSIPKLFLTNRLTESKLPISVADGQAAIQNAHLKFTKARQSATSTTDNSPAMLTVKNISFTFDRTKNVIDHLNLTVQQHDWLAIIGKNGSGKSTLLSLLAGLRTPQHGKVYLNKQIVWQIKVADRIRQLSFLSQTPTLQFTADSVRHELTTQANELNLSDAPTRIANVIQQCHLKSILNQNPFDISGGQQQLLGLAIALLAKPDLLILDEATKGLDPYTKVVIGRLLKQYQQAGTTIIMASHDMEFCAQFADHCAFMFDGHVNTLLPTKSFFANNFFFTTPINRIVRDQVADALLVDDITPISEGR</sequence>
<evidence type="ECO:0000256" key="7">
    <source>
        <dbReference type="ARBA" id="ARBA00022967"/>
    </source>
</evidence>
<dbReference type="GO" id="GO:0005524">
    <property type="term" value="F:ATP binding"/>
    <property type="evidence" value="ECO:0007669"/>
    <property type="project" value="UniProtKB-KW"/>
</dbReference>
<gene>
    <name evidence="10" type="ORF">YK48G_07740</name>
</gene>
<dbReference type="PROSITE" id="PS50893">
    <property type="entry name" value="ABC_TRANSPORTER_2"/>
    <property type="match status" value="2"/>
</dbReference>
<dbReference type="RefSeq" id="WP_203629382.1">
    <property type="nucleotide sequence ID" value="NZ_BNJR01000007.1"/>
</dbReference>
<comment type="subcellular location">
    <subcellularLocation>
        <location evidence="1">Cell membrane</location>
        <topology evidence="1">Peripheral membrane protein</topology>
    </subcellularLocation>
</comment>
<dbReference type="Gene3D" id="3.40.50.300">
    <property type="entry name" value="P-loop containing nucleotide triphosphate hydrolases"/>
    <property type="match status" value="2"/>
</dbReference>
<evidence type="ECO:0000256" key="6">
    <source>
        <dbReference type="ARBA" id="ARBA00022840"/>
    </source>
</evidence>
<dbReference type="Pfam" id="PF00005">
    <property type="entry name" value="ABC_tran"/>
    <property type="match status" value="2"/>
</dbReference>
<keyword evidence="8" id="KW-0472">Membrane</keyword>
<dbReference type="SMART" id="SM00382">
    <property type="entry name" value="AAA"/>
    <property type="match status" value="2"/>
</dbReference>
<evidence type="ECO:0000256" key="2">
    <source>
        <dbReference type="ARBA" id="ARBA00005417"/>
    </source>
</evidence>
<dbReference type="Proteomes" id="UP000604765">
    <property type="component" value="Unassembled WGS sequence"/>
</dbReference>
<dbReference type="PANTHER" id="PTHR43553:SF27">
    <property type="entry name" value="ENERGY-COUPLING FACTOR TRANSPORTER ATP-BINDING PROTEIN ECFA2"/>
    <property type="match status" value="1"/>
</dbReference>
<evidence type="ECO:0000256" key="4">
    <source>
        <dbReference type="ARBA" id="ARBA00022475"/>
    </source>
</evidence>
<feature type="domain" description="ABC transporter" evidence="9">
    <location>
        <begin position="5"/>
        <end position="243"/>
    </location>
</feature>
<keyword evidence="5" id="KW-0547">Nucleotide-binding</keyword>
<comment type="similarity">
    <text evidence="2">Belongs to the ABC transporter superfamily.</text>
</comment>
<evidence type="ECO:0000256" key="8">
    <source>
        <dbReference type="ARBA" id="ARBA00023136"/>
    </source>
</evidence>
<dbReference type="InterPro" id="IPR050095">
    <property type="entry name" value="ECF_ABC_transporter_ATP-bd"/>
</dbReference>
<keyword evidence="11" id="KW-1185">Reference proteome</keyword>
<evidence type="ECO:0000259" key="9">
    <source>
        <dbReference type="PROSITE" id="PS50893"/>
    </source>
</evidence>